<dbReference type="EMBL" id="CP093343">
    <property type="protein sequence ID" value="WOG83656.1"/>
    <property type="molecule type" value="Genomic_DNA"/>
</dbReference>
<proteinExistence type="predicted"/>
<feature type="domain" description="Replication protein A OB" evidence="4">
    <location>
        <begin position="296"/>
        <end position="368"/>
    </location>
</feature>
<dbReference type="GO" id="GO:0003677">
    <property type="term" value="F:DNA binding"/>
    <property type="evidence" value="ECO:0007669"/>
    <property type="project" value="UniProtKB-KW"/>
</dbReference>
<evidence type="ECO:0000259" key="3">
    <source>
        <dbReference type="Pfam" id="PF02721"/>
    </source>
</evidence>
<organism evidence="5 6">
    <name type="scientific">Daucus carota subsp. sativus</name>
    <name type="common">Carrot</name>
    <dbReference type="NCBI Taxonomy" id="79200"/>
    <lineage>
        <taxon>Eukaryota</taxon>
        <taxon>Viridiplantae</taxon>
        <taxon>Streptophyta</taxon>
        <taxon>Embryophyta</taxon>
        <taxon>Tracheophyta</taxon>
        <taxon>Spermatophyta</taxon>
        <taxon>Magnoliopsida</taxon>
        <taxon>eudicotyledons</taxon>
        <taxon>Gunneridae</taxon>
        <taxon>Pentapetalae</taxon>
        <taxon>asterids</taxon>
        <taxon>campanulids</taxon>
        <taxon>Apiales</taxon>
        <taxon>Apiaceae</taxon>
        <taxon>Apioideae</taxon>
        <taxon>Scandiceae</taxon>
        <taxon>Daucinae</taxon>
        <taxon>Daucus</taxon>
        <taxon>Daucus sect. Daucus</taxon>
    </lineage>
</organism>
<dbReference type="CDD" id="cd04481">
    <property type="entry name" value="RPA1_DBD_B_like"/>
    <property type="match status" value="1"/>
</dbReference>
<evidence type="ECO:0000313" key="6">
    <source>
        <dbReference type="Proteomes" id="UP000077755"/>
    </source>
</evidence>
<evidence type="ECO:0008006" key="7">
    <source>
        <dbReference type="Google" id="ProtNLM"/>
    </source>
</evidence>
<dbReference type="Proteomes" id="UP000077755">
    <property type="component" value="Chromosome 1"/>
</dbReference>
<accession>A0AAF1AKL2</accession>
<dbReference type="CDD" id="cd04480">
    <property type="entry name" value="RPA1_DBD_A_like"/>
    <property type="match status" value="1"/>
</dbReference>
<dbReference type="Gene3D" id="2.40.50.140">
    <property type="entry name" value="Nucleic acid-binding proteins"/>
    <property type="match status" value="3"/>
</dbReference>
<keyword evidence="1" id="KW-0238">DNA-binding</keyword>
<dbReference type="InterPro" id="IPR031657">
    <property type="entry name" value="REPA_OB_2"/>
</dbReference>
<dbReference type="PANTHER" id="PTHR47165">
    <property type="entry name" value="OS03G0429900 PROTEIN"/>
    <property type="match status" value="1"/>
</dbReference>
<feature type="compositionally biased region" description="Polar residues" evidence="2">
    <location>
        <begin position="111"/>
        <end position="125"/>
    </location>
</feature>
<name>A0AAF1AKL2_DAUCS</name>
<feature type="domain" description="Replication protein A 70 kDa DNA-binding subunit B/D first OB fold" evidence="3">
    <location>
        <begin position="162"/>
        <end position="266"/>
    </location>
</feature>
<evidence type="ECO:0000313" key="5">
    <source>
        <dbReference type="EMBL" id="WOG83656.1"/>
    </source>
</evidence>
<keyword evidence="6" id="KW-1185">Reference proteome</keyword>
<dbReference type="AlphaFoldDB" id="A0AAF1AKL2"/>
<gene>
    <name evidence="5" type="ORF">DCAR_0102833</name>
</gene>
<protein>
    <recommendedName>
        <fullName evidence="7">Replication factor A C-terminal domain-containing protein</fullName>
    </recommendedName>
</protein>
<dbReference type="PANTHER" id="PTHR47165:SF4">
    <property type="entry name" value="OS03G0429900 PROTEIN"/>
    <property type="match status" value="1"/>
</dbReference>
<dbReference type="InterPro" id="IPR012340">
    <property type="entry name" value="NA-bd_OB-fold"/>
</dbReference>
<dbReference type="Pfam" id="PF16900">
    <property type="entry name" value="REPA_OB_2"/>
    <property type="match status" value="1"/>
</dbReference>
<dbReference type="InterPro" id="IPR003871">
    <property type="entry name" value="RFA1B/D_OB_1st"/>
</dbReference>
<evidence type="ECO:0000256" key="2">
    <source>
        <dbReference type="SAM" id="MobiDB-lite"/>
    </source>
</evidence>
<feature type="region of interest" description="Disordered" evidence="2">
    <location>
        <begin position="111"/>
        <end position="131"/>
    </location>
</feature>
<reference evidence="5" key="1">
    <citation type="journal article" date="2016" name="Nat. Genet.">
        <title>A high-quality carrot genome assembly provides new insights into carotenoid accumulation and asterid genome evolution.</title>
        <authorList>
            <person name="Iorizzo M."/>
            <person name="Ellison S."/>
            <person name="Senalik D."/>
            <person name="Zeng P."/>
            <person name="Satapoomin P."/>
            <person name="Huang J."/>
            <person name="Bowman M."/>
            <person name="Iovene M."/>
            <person name="Sanseverino W."/>
            <person name="Cavagnaro P."/>
            <person name="Yildiz M."/>
            <person name="Macko-Podgorni A."/>
            <person name="Moranska E."/>
            <person name="Grzebelus E."/>
            <person name="Grzebelus D."/>
            <person name="Ashrafi H."/>
            <person name="Zheng Z."/>
            <person name="Cheng S."/>
            <person name="Spooner D."/>
            <person name="Van Deynze A."/>
            <person name="Simon P."/>
        </authorList>
    </citation>
    <scope>NUCLEOTIDE SEQUENCE</scope>
    <source>
        <tissue evidence="5">Leaf</tissue>
    </source>
</reference>
<dbReference type="SUPFAM" id="SSF50249">
    <property type="entry name" value="Nucleic acid-binding proteins"/>
    <property type="match status" value="3"/>
</dbReference>
<dbReference type="Pfam" id="PF02721">
    <property type="entry name" value="DUF223"/>
    <property type="match status" value="1"/>
</dbReference>
<reference evidence="5" key="2">
    <citation type="submission" date="2022-03" db="EMBL/GenBank/DDBJ databases">
        <title>Draft title - Genomic analysis of global carrot germplasm unveils the trajectory of domestication and the origin of high carotenoid orange carrot.</title>
        <authorList>
            <person name="Iorizzo M."/>
            <person name="Ellison S."/>
            <person name="Senalik D."/>
            <person name="Macko-Podgorni A."/>
            <person name="Grzebelus D."/>
            <person name="Bostan H."/>
            <person name="Rolling W."/>
            <person name="Curaba J."/>
            <person name="Simon P."/>
        </authorList>
    </citation>
    <scope>NUCLEOTIDE SEQUENCE</scope>
    <source>
        <tissue evidence="5">Leaf</tissue>
    </source>
</reference>
<sequence length="590" mass="68178">MDKFRRSTSKDDPLLWNLFLSMLETCSNNLYDVDADDDEVDVKNKIPDILKSLEKKQYRLDILLTEENVKQGSNVYNATKISKPLEITDNHDPNPNVHAVNEQTEITNDISKEPTSNINSPATEKSTNKTKSRLKADIIETPIKKPDLKKVKLEKMSTNACDSLRNINSSRADWKVKARVIRQWRGSTNSEIVFKSYNILLLDAKNCRMHVFIPAAIADKMSRIIEEGKIYLIKNFTVKDFTEKDNYRVVHMDKQISFTTETRVKELDDSEIFIPTNNFDLFQFSDLKSQATQDVYLTDVIGIIKSKEEISRIPNKQVKVKFVITDGSKNVNVTFWKSFAEEFEQAMSEELQQPVIIIIASARVTQYKDQIDLCNYSPTKYYLNYEHHSVAKMRKLLEDPNFSDSNLGRIKKEVTTFNIDQILNLSKDYNQEEVICKGTIKTVEEKTDRKRYICTACYRQTYTKDGLQYCVTCTRFVPYPLKRFHITTVVADNTGELKVVLKDREIRNLIHKYVEEVDSEDDSFPEAVRSIQGMQCSFQLFVTANNVEEKSSKFMATKIIKGFNTEEDVAEQEQTLETMENLGSQEWTCG</sequence>
<evidence type="ECO:0000256" key="1">
    <source>
        <dbReference type="ARBA" id="ARBA00023125"/>
    </source>
</evidence>
<evidence type="ECO:0000259" key="4">
    <source>
        <dbReference type="Pfam" id="PF16900"/>
    </source>
</evidence>